<keyword evidence="8 10" id="KW-0472">Membrane</keyword>
<keyword evidence="3" id="KW-1003">Cell membrane</keyword>
<dbReference type="InterPro" id="IPR017871">
    <property type="entry name" value="ABC_transporter-like_CS"/>
</dbReference>
<dbReference type="AlphaFoldDB" id="A0AB35WY19"/>
<comment type="caution">
    <text evidence="13">The sequence shown here is derived from an EMBL/GenBank/DDBJ whole genome shotgun (WGS) entry which is preliminary data.</text>
</comment>
<dbReference type="FunFam" id="3.40.50.300:FF:000221">
    <property type="entry name" value="Multidrug ABC transporter ATP-binding protein"/>
    <property type="match status" value="1"/>
</dbReference>
<feature type="transmembrane region" description="Helical" evidence="10">
    <location>
        <begin position="174"/>
        <end position="193"/>
    </location>
</feature>
<keyword evidence="6 13" id="KW-0067">ATP-binding</keyword>
<feature type="domain" description="ABC transporter" evidence="11">
    <location>
        <begin position="350"/>
        <end position="583"/>
    </location>
</feature>
<evidence type="ECO:0000256" key="6">
    <source>
        <dbReference type="ARBA" id="ARBA00022840"/>
    </source>
</evidence>
<dbReference type="PANTHER" id="PTHR24221">
    <property type="entry name" value="ATP-BINDING CASSETTE SUB-FAMILY B"/>
    <property type="match status" value="1"/>
</dbReference>
<keyword evidence="4 10" id="KW-0812">Transmembrane</keyword>
<feature type="transmembrane region" description="Helical" evidence="10">
    <location>
        <begin position="145"/>
        <end position="168"/>
    </location>
</feature>
<evidence type="ECO:0000259" key="11">
    <source>
        <dbReference type="PROSITE" id="PS50893"/>
    </source>
</evidence>
<sequence length="597" mass="63810">MSDSSSPLQDPAPANSKTRSPLSRVLRPIRGRLAVSALLAAVGSMLTLVPLAGIAHIASLALSAAGTPGAISWAVALSVVSLLVGMLLITAGELLAHQADNHITHQLRVAIGQRLMQVPLGWFSERTSSEVKRAMQDDIGTLHSLTAHFFTTLGRASGAVLISVVYLVAMDWRLALLALLPFPAFFLFLHRAIKASAAHMGEVAGGMARIDNAVVEFINGMPLVKAFGDHGNAQDRYRAAVDDFARIFTDFTRPLVASMAKANALIAPVTVLGLVLLAGTLFVALGWAEPLQILPFALVTPGLCAPLQLLHYITHDLHNAVGAAQRVQTLLDTPVLPVPAKAQLPTGNEVRVEQLSHAYAPGHNVLSDVSFTLAPGTTTAIVGPSGAGKSTLARLLLRFFDPTAGRITLGGIDLRNIEPRELYQRIGFVLQEVRLIHASVAENIALGRPTATREQIEAAARLANIHHRLVQLPRGYDSVIGEDAQLSGGEQQRLSIARAVLLAPPILILDEATAAADAQSEAAIQDALSRFAAGRTLLVIAHRLDTVMHAEQILVIDEGMLCEQGRHTELLARRGVYARLWTQGRYQDTVKKALPTC</sequence>
<dbReference type="Pfam" id="PF00005">
    <property type="entry name" value="ABC_tran"/>
    <property type="match status" value="1"/>
</dbReference>
<accession>A0AB35WY19</accession>
<comment type="subcellular location">
    <subcellularLocation>
        <location evidence="1">Cell membrane</location>
        <topology evidence="1">Multi-pass membrane protein</topology>
    </subcellularLocation>
</comment>
<keyword evidence="14" id="KW-1185">Reference proteome</keyword>
<dbReference type="PROSITE" id="PS50893">
    <property type="entry name" value="ABC_TRANSPORTER_2"/>
    <property type="match status" value="1"/>
</dbReference>
<evidence type="ECO:0000256" key="1">
    <source>
        <dbReference type="ARBA" id="ARBA00004651"/>
    </source>
</evidence>
<dbReference type="GO" id="GO:0016887">
    <property type="term" value="F:ATP hydrolysis activity"/>
    <property type="evidence" value="ECO:0007669"/>
    <property type="project" value="InterPro"/>
</dbReference>
<name>A0AB35WY19_9PSED</name>
<evidence type="ECO:0000256" key="8">
    <source>
        <dbReference type="ARBA" id="ARBA00023136"/>
    </source>
</evidence>
<dbReference type="GO" id="GO:0005886">
    <property type="term" value="C:plasma membrane"/>
    <property type="evidence" value="ECO:0007669"/>
    <property type="project" value="UniProtKB-SubCell"/>
</dbReference>
<feature type="transmembrane region" description="Helical" evidence="10">
    <location>
        <begin position="265"/>
        <end position="287"/>
    </location>
</feature>
<dbReference type="PANTHER" id="PTHR24221:SF654">
    <property type="entry name" value="ATP-BINDING CASSETTE SUB-FAMILY B MEMBER 6"/>
    <property type="match status" value="1"/>
</dbReference>
<dbReference type="Gene3D" id="1.20.1560.10">
    <property type="entry name" value="ABC transporter type 1, transmembrane domain"/>
    <property type="match status" value="1"/>
</dbReference>
<dbReference type="InterPro" id="IPR027417">
    <property type="entry name" value="P-loop_NTPase"/>
</dbReference>
<dbReference type="InterPro" id="IPR003439">
    <property type="entry name" value="ABC_transporter-like_ATP-bd"/>
</dbReference>
<dbReference type="InterPro" id="IPR036640">
    <property type="entry name" value="ABC1_TM_sf"/>
</dbReference>
<evidence type="ECO:0000256" key="9">
    <source>
        <dbReference type="SAM" id="MobiDB-lite"/>
    </source>
</evidence>
<dbReference type="GO" id="GO:0140359">
    <property type="term" value="F:ABC-type transporter activity"/>
    <property type="evidence" value="ECO:0007669"/>
    <property type="project" value="InterPro"/>
</dbReference>
<evidence type="ECO:0000313" key="13">
    <source>
        <dbReference type="EMBL" id="MEE1866974.1"/>
    </source>
</evidence>
<evidence type="ECO:0000259" key="12">
    <source>
        <dbReference type="PROSITE" id="PS50929"/>
    </source>
</evidence>
<dbReference type="InterPro" id="IPR039421">
    <property type="entry name" value="Type_1_exporter"/>
</dbReference>
<dbReference type="PROSITE" id="PS50929">
    <property type="entry name" value="ABC_TM1F"/>
    <property type="match status" value="1"/>
</dbReference>
<feature type="region of interest" description="Disordered" evidence="9">
    <location>
        <begin position="1"/>
        <end position="21"/>
    </location>
</feature>
<dbReference type="SUPFAM" id="SSF90123">
    <property type="entry name" value="ABC transporter transmembrane region"/>
    <property type="match status" value="1"/>
</dbReference>
<protein>
    <submittedName>
        <fullName evidence="13">ABC transporter ATP-binding protein</fullName>
    </submittedName>
</protein>
<dbReference type="GO" id="GO:0005524">
    <property type="term" value="F:ATP binding"/>
    <property type="evidence" value="ECO:0007669"/>
    <property type="project" value="UniProtKB-KW"/>
</dbReference>
<evidence type="ECO:0000256" key="10">
    <source>
        <dbReference type="SAM" id="Phobius"/>
    </source>
</evidence>
<dbReference type="SUPFAM" id="SSF52540">
    <property type="entry name" value="P-loop containing nucleoside triphosphate hydrolases"/>
    <property type="match status" value="1"/>
</dbReference>
<dbReference type="Proteomes" id="UP001307839">
    <property type="component" value="Unassembled WGS sequence"/>
</dbReference>
<keyword evidence="7 10" id="KW-1133">Transmembrane helix</keyword>
<keyword evidence="5" id="KW-0547">Nucleotide-binding</keyword>
<dbReference type="InterPro" id="IPR011527">
    <property type="entry name" value="ABC1_TM_dom"/>
</dbReference>
<dbReference type="RefSeq" id="WP_330079581.1">
    <property type="nucleotide sequence ID" value="NZ_JAZDCU010000006.1"/>
</dbReference>
<feature type="transmembrane region" description="Helical" evidence="10">
    <location>
        <begin position="33"/>
        <end position="58"/>
    </location>
</feature>
<evidence type="ECO:0000256" key="3">
    <source>
        <dbReference type="ARBA" id="ARBA00022475"/>
    </source>
</evidence>
<feature type="transmembrane region" description="Helical" evidence="10">
    <location>
        <begin position="70"/>
        <end position="89"/>
    </location>
</feature>
<feature type="domain" description="ABC transmembrane type-1" evidence="12">
    <location>
        <begin position="34"/>
        <end position="319"/>
    </location>
</feature>
<evidence type="ECO:0000256" key="5">
    <source>
        <dbReference type="ARBA" id="ARBA00022741"/>
    </source>
</evidence>
<proteinExistence type="predicted"/>
<dbReference type="Pfam" id="PF00664">
    <property type="entry name" value="ABC_membrane"/>
    <property type="match status" value="1"/>
</dbReference>
<dbReference type="EMBL" id="JAZDQP010000007">
    <property type="protein sequence ID" value="MEE1866974.1"/>
    <property type="molecule type" value="Genomic_DNA"/>
</dbReference>
<dbReference type="GO" id="GO:0034040">
    <property type="term" value="F:ATPase-coupled lipid transmembrane transporter activity"/>
    <property type="evidence" value="ECO:0007669"/>
    <property type="project" value="TreeGrafter"/>
</dbReference>
<evidence type="ECO:0000256" key="4">
    <source>
        <dbReference type="ARBA" id="ARBA00022692"/>
    </source>
</evidence>
<dbReference type="Gene3D" id="3.40.50.300">
    <property type="entry name" value="P-loop containing nucleotide triphosphate hydrolases"/>
    <property type="match status" value="1"/>
</dbReference>
<gene>
    <name evidence="13" type="ORF">V0R53_11270</name>
</gene>
<evidence type="ECO:0000256" key="7">
    <source>
        <dbReference type="ARBA" id="ARBA00022989"/>
    </source>
</evidence>
<evidence type="ECO:0000313" key="14">
    <source>
        <dbReference type="Proteomes" id="UP001307839"/>
    </source>
</evidence>
<evidence type="ECO:0000256" key="2">
    <source>
        <dbReference type="ARBA" id="ARBA00022448"/>
    </source>
</evidence>
<keyword evidence="2" id="KW-0813">Transport</keyword>
<organism evidence="13 14">
    <name type="scientific">Pseudomonas auratipiscis</name>
    <dbReference type="NCBI Taxonomy" id="3115853"/>
    <lineage>
        <taxon>Bacteria</taxon>
        <taxon>Pseudomonadati</taxon>
        <taxon>Pseudomonadota</taxon>
        <taxon>Gammaproteobacteria</taxon>
        <taxon>Pseudomonadales</taxon>
        <taxon>Pseudomonadaceae</taxon>
        <taxon>Pseudomonas</taxon>
    </lineage>
</organism>
<dbReference type="PROSITE" id="PS00211">
    <property type="entry name" value="ABC_TRANSPORTER_1"/>
    <property type="match status" value="1"/>
</dbReference>
<dbReference type="SMART" id="SM00382">
    <property type="entry name" value="AAA"/>
    <property type="match status" value="1"/>
</dbReference>
<reference evidence="13 14" key="1">
    <citation type="submission" date="2024-01" db="EMBL/GenBank/DDBJ databases">
        <title>Unpublished Manusciprt.</title>
        <authorList>
            <person name="Duman M."/>
            <person name="Valdes E.G."/>
            <person name="Ajmi N."/>
            <person name="Altun S."/>
            <person name="Saticioglu I.B."/>
        </authorList>
    </citation>
    <scope>NUCLEOTIDE SEQUENCE [LARGE SCALE GENOMIC DNA]</scope>
    <source>
        <strain evidence="13 14">120P</strain>
    </source>
</reference>
<dbReference type="InterPro" id="IPR003593">
    <property type="entry name" value="AAA+_ATPase"/>
</dbReference>